<organism evidence="2 3">
    <name type="scientific">Rhynchophorus ferrugineus</name>
    <name type="common">Red palm weevil</name>
    <name type="synonym">Curculio ferrugineus</name>
    <dbReference type="NCBI Taxonomy" id="354439"/>
    <lineage>
        <taxon>Eukaryota</taxon>
        <taxon>Metazoa</taxon>
        <taxon>Ecdysozoa</taxon>
        <taxon>Arthropoda</taxon>
        <taxon>Hexapoda</taxon>
        <taxon>Insecta</taxon>
        <taxon>Pterygota</taxon>
        <taxon>Neoptera</taxon>
        <taxon>Endopterygota</taxon>
        <taxon>Coleoptera</taxon>
        <taxon>Polyphaga</taxon>
        <taxon>Cucujiformia</taxon>
        <taxon>Curculionidae</taxon>
        <taxon>Dryophthorinae</taxon>
        <taxon>Rhynchophorus</taxon>
    </lineage>
</organism>
<evidence type="ECO:0000256" key="1">
    <source>
        <dbReference type="SAM" id="MobiDB-lite"/>
    </source>
</evidence>
<feature type="compositionally biased region" description="Basic and acidic residues" evidence="1">
    <location>
        <begin position="55"/>
        <end position="69"/>
    </location>
</feature>
<evidence type="ECO:0000313" key="2">
    <source>
        <dbReference type="EMBL" id="KAF7287040.1"/>
    </source>
</evidence>
<proteinExistence type="predicted"/>
<reference evidence="2" key="1">
    <citation type="submission" date="2020-08" db="EMBL/GenBank/DDBJ databases">
        <title>Genome sequencing and assembly of the red palm weevil Rhynchophorus ferrugineus.</title>
        <authorList>
            <person name="Dias G.B."/>
            <person name="Bergman C.M."/>
            <person name="Manee M."/>
        </authorList>
    </citation>
    <scope>NUCLEOTIDE SEQUENCE</scope>
    <source>
        <strain evidence="2">AA-2017</strain>
        <tissue evidence="2">Whole larva</tissue>
    </source>
</reference>
<gene>
    <name evidence="2" type="ORF">GWI33_002423</name>
</gene>
<protein>
    <submittedName>
        <fullName evidence="2">Uncharacterized protein</fullName>
    </submittedName>
</protein>
<sequence length="84" mass="9212">MARARSLLPNQSTSPFASRFGADVATTDRNSGGLLSALVAVYENTAQSEPNWWKIDNHPRQHHADKDRLGGGVMVARETSATRY</sequence>
<name>A0A834MN56_RHYFE</name>
<evidence type="ECO:0000313" key="3">
    <source>
        <dbReference type="Proteomes" id="UP000625711"/>
    </source>
</evidence>
<dbReference type="AlphaFoldDB" id="A0A834MN56"/>
<feature type="region of interest" description="Disordered" evidence="1">
    <location>
        <begin position="53"/>
        <end position="73"/>
    </location>
</feature>
<dbReference type="EMBL" id="JAACXV010000016">
    <property type="protein sequence ID" value="KAF7287040.1"/>
    <property type="molecule type" value="Genomic_DNA"/>
</dbReference>
<comment type="caution">
    <text evidence="2">The sequence shown here is derived from an EMBL/GenBank/DDBJ whole genome shotgun (WGS) entry which is preliminary data.</text>
</comment>
<dbReference type="Proteomes" id="UP000625711">
    <property type="component" value="Unassembled WGS sequence"/>
</dbReference>
<accession>A0A834MN56</accession>
<keyword evidence="3" id="KW-1185">Reference proteome</keyword>